<gene>
    <name evidence="2" type="ORF">C5Y98_27290</name>
</gene>
<protein>
    <submittedName>
        <fullName evidence="2">Uncharacterized protein</fullName>
    </submittedName>
</protein>
<reference evidence="2 3" key="1">
    <citation type="submission" date="2018-02" db="EMBL/GenBank/DDBJ databases">
        <title>Comparative genomes isolates from brazilian mangrove.</title>
        <authorList>
            <person name="Araujo J.E."/>
            <person name="Taketani R.G."/>
            <person name="Silva M.C.P."/>
            <person name="Loureco M.V."/>
            <person name="Andreote F.D."/>
        </authorList>
    </citation>
    <scope>NUCLEOTIDE SEQUENCE [LARGE SCALE GENOMIC DNA]</scope>
    <source>
        <strain evidence="2 3">NAP PRIS-MGV</strain>
    </source>
</reference>
<keyword evidence="1" id="KW-0812">Transmembrane</keyword>
<dbReference type="AlphaFoldDB" id="A0A2S8F6K5"/>
<dbReference type="OrthoDB" id="10014798at2"/>
<feature type="transmembrane region" description="Helical" evidence="1">
    <location>
        <begin position="6"/>
        <end position="29"/>
    </location>
</feature>
<sequence length="125" mass="13928">MLYEQSIWLVSLAGTLLSLGTSVLFAIWLGMMLLSPDTLEGLDEASVRELRAIRRGFVRLLFRGMIWLGVTLALNLLVYGLFTVRDRPETGILVAAAFSFILWFYVVVGSLTHAWNALAILAKQP</sequence>
<dbReference type="Proteomes" id="UP000239388">
    <property type="component" value="Unassembled WGS sequence"/>
</dbReference>
<proteinExistence type="predicted"/>
<dbReference type="RefSeq" id="WP_105359369.1">
    <property type="nucleotide sequence ID" value="NZ_PUIB01000027.1"/>
</dbReference>
<accession>A0A2S8F6K5</accession>
<organism evidence="2 3">
    <name type="scientific">Blastopirellula marina</name>
    <dbReference type="NCBI Taxonomy" id="124"/>
    <lineage>
        <taxon>Bacteria</taxon>
        <taxon>Pseudomonadati</taxon>
        <taxon>Planctomycetota</taxon>
        <taxon>Planctomycetia</taxon>
        <taxon>Pirellulales</taxon>
        <taxon>Pirellulaceae</taxon>
        <taxon>Blastopirellula</taxon>
    </lineage>
</organism>
<feature type="transmembrane region" description="Helical" evidence="1">
    <location>
        <begin position="94"/>
        <end position="122"/>
    </location>
</feature>
<evidence type="ECO:0000313" key="3">
    <source>
        <dbReference type="Proteomes" id="UP000239388"/>
    </source>
</evidence>
<dbReference type="EMBL" id="PUIB01000027">
    <property type="protein sequence ID" value="PQO27797.1"/>
    <property type="molecule type" value="Genomic_DNA"/>
</dbReference>
<comment type="caution">
    <text evidence="2">The sequence shown here is derived from an EMBL/GenBank/DDBJ whole genome shotgun (WGS) entry which is preliminary data.</text>
</comment>
<evidence type="ECO:0000313" key="2">
    <source>
        <dbReference type="EMBL" id="PQO27797.1"/>
    </source>
</evidence>
<evidence type="ECO:0000256" key="1">
    <source>
        <dbReference type="SAM" id="Phobius"/>
    </source>
</evidence>
<name>A0A2S8F6K5_9BACT</name>
<keyword evidence="1" id="KW-0472">Membrane</keyword>
<keyword evidence="1" id="KW-1133">Transmembrane helix</keyword>
<feature type="transmembrane region" description="Helical" evidence="1">
    <location>
        <begin position="60"/>
        <end position="82"/>
    </location>
</feature>